<dbReference type="InterPro" id="IPR051316">
    <property type="entry name" value="Zinc-reg_GTPase_activator"/>
</dbReference>
<evidence type="ECO:0000313" key="9">
    <source>
        <dbReference type="Proteomes" id="UP001255856"/>
    </source>
</evidence>
<evidence type="ECO:0000256" key="1">
    <source>
        <dbReference type="ARBA" id="ARBA00022741"/>
    </source>
</evidence>
<sequence>MGVITGWLGSGKTTLLNHLLQADHGHRLAVIENEFGEVDVDSDLVSIKEDLVGQGGEGEEQIMMLNNGCLCCTVRDDLVDMLGKLSERRDKFDRIVIETTGLANPAPIIQTFFIEESVATNMRLDGVVTLVDAKHVELHLDEQKPEGVVNEALEQVAYADRIILNKTDLVSPEDLARVHGRLKAINGMATILEASRAQVPVEYVLGVGGFDLDRIDAEVRALWGEVAEDGLVVDGEMDLEKVNFWLGALVEMRSEDLYRMKGVLAIKDFDRRFVCQGVHMLFEGKPDRPWREGEKRASKLVFIGKDIDGDLLREGFEACRVKA</sequence>
<dbReference type="GO" id="GO:0016787">
    <property type="term" value="F:hydrolase activity"/>
    <property type="evidence" value="ECO:0007669"/>
    <property type="project" value="UniProtKB-KW"/>
</dbReference>
<evidence type="ECO:0000259" key="7">
    <source>
        <dbReference type="Pfam" id="PF07683"/>
    </source>
</evidence>
<keyword evidence="9" id="KW-1185">Reference proteome</keyword>
<dbReference type="InterPro" id="IPR036627">
    <property type="entry name" value="CobW-likC_sf"/>
</dbReference>
<keyword evidence="1" id="KW-0547">Nucleotide-binding</keyword>
<comment type="caution">
    <text evidence="8">The sequence shown here is derived from an EMBL/GenBank/DDBJ whole genome shotgun (WGS) entry which is preliminary data.</text>
</comment>
<dbReference type="InterPro" id="IPR011629">
    <property type="entry name" value="CobW-like_C"/>
</dbReference>
<comment type="similarity">
    <text evidence="4">Belongs to the SIMIBI class G3E GTPase family. ZNG1 subfamily.</text>
</comment>
<dbReference type="InterPro" id="IPR027417">
    <property type="entry name" value="P-loop_NTPase"/>
</dbReference>
<organism evidence="8 9">
    <name type="scientific">Prototheca wickerhamii</name>
    <dbReference type="NCBI Taxonomy" id="3111"/>
    <lineage>
        <taxon>Eukaryota</taxon>
        <taxon>Viridiplantae</taxon>
        <taxon>Chlorophyta</taxon>
        <taxon>core chlorophytes</taxon>
        <taxon>Trebouxiophyceae</taxon>
        <taxon>Chlorellales</taxon>
        <taxon>Chlorellaceae</taxon>
        <taxon>Prototheca</taxon>
    </lineage>
</organism>
<dbReference type="Pfam" id="PF02492">
    <property type="entry name" value="cobW"/>
    <property type="match status" value="1"/>
</dbReference>
<reference evidence="8" key="1">
    <citation type="submission" date="2021-01" db="EMBL/GenBank/DDBJ databases">
        <authorList>
            <person name="Eckstrom K.M.E."/>
        </authorList>
    </citation>
    <scope>NUCLEOTIDE SEQUENCE</scope>
    <source>
        <strain evidence="8">UVCC 0001</strain>
    </source>
</reference>
<evidence type="ECO:0000256" key="4">
    <source>
        <dbReference type="ARBA" id="ARBA00034320"/>
    </source>
</evidence>
<evidence type="ECO:0000256" key="5">
    <source>
        <dbReference type="ARBA" id="ARBA00049117"/>
    </source>
</evidence>
<dbReference type="EMBL" id="JASFZW010000008">
    <property type="protein sequence ID" value="KAK2076816.1"/>
    <property type="molecule type" value="Genomic_DNA"/>
</dbReference>
<dbReference type="GO" id="GO:0000166">
    <property type="term" value="F:nucleotide binding"/>
    <property type="evidence" value="ECO:0007669"/>
    <property type="project" value="UniProtKB-KW"/>
</dbReference>
<feature type="domain" description="CobW C-terminal" evidence="7">
    <location>
        <begin position="233"/>
        <end position="320"/>
    </location>
</feature>
<gene>
    <name evidence="8" type="ORF">QBZ16_005042</name>
</gene>
<dbReference type="Pfam" id="PF07683">
    <property type="entry name" value="CobW_C"/>
    <property type="match status" value="1"/>
</dbReference>
<evidence type="ECO:0000256" key="2">
    <source>
        <dbReference type="ARBA" id="ARBA00022801"/>
    </source>
</evidence>
<evidence type="ECO:0000313" key="8">
    <source>
        <dbReference type="EMBL" id="KAK2076816.1"/>
    </source>
</evidence>
<dbReference type="AlphaFoldDB" id="A0AAD9MME9"/>
<accession>A0AAD9MME9</accession>
<dbReference type="InterPro" id="IPR003495">
    <property type="entry name" value="CobW/HypB/UreG_nucleotide-bd"/>
</dbReference>
<dbReference type="Proteomes" id="UP001255856">
    <property type="component" value="Unassembled WGS sequence"/>
</dbReference>
<dbReference type="PANTHER" id="PTHR13748:SF62">
    <property type="entry name" value="COBW DOMAIN-CONTAINING PROTEIN"/>
    <property type="match status" value="1"/>
</dbReference>
<dbReference type="Gene3D" id="3.30.1220.10">
    <property type="entry name" value="CobW-like, C-terminal domain"/>
    <property type="match status" value="1"/>
</dbReference>
<comment type="catalytic activity">
    <reaction evidence="5">
        <text>GTP + H2O = GDP + phosphate + H(+)</text>
        <dbReference type="Rhea" id="RHEA:19669"/>
        <dbReference type="ChEBI" id="CHEBI:15377"/>
        <dbReference type="ChEBI" id="CHEBI:15378"/>
        <dbReference type="ChEBI" id="CHEBI:37565"/>
        <dbReference type="ChEBI" id="CHEBI:43474"/>
        <dbReference type="ChEBI" id="CHEBI:58189"/>
    </reaction>
    <physiologicalReaction direction="left-to-right" evidence="5">
        <dbReference type="Rhea" id="RHEA:19670"/>
    </physiologicalReaction>
</comment>
<feature type="domain" description="CobW/HypB/UreG nucleotide-binding" evidence="6">
    <location>
        <begin position="3"/>
        <end position="192"/>
    </location>
</feature>
<evidence type="ECO:0000256" key="3">
    <source>
        <dbReference type="ARBA" id="ARBA00023186"/>
    </source>
</evidence>
<dbReference type="SUPFAM" id="SSF52540">
    <property type="entry name" value="P-loop containing nucleoside triphosphate hydrolases"/>
    <property type="match status" value="1"/>
</dbReference>
<proteinExistence type="inferred from homology"/>
<keyword evidence="3" id="KW-0143">Chaperone</keyword>
<dbReference type="PANTHER" id="PTHR13748">
    <property type="entry name" value="COBW-RELATED"/>
    <property type="match status" value="1"/>
</dbReference>
<keyword evidence="2" id="KW-0378">Hydrolase</keyword>
<dbReference type="Gene3D" id="3.40.50.300">
    <property type="entry name" value="P-loop containing nucleotide triphosphate hydrolases"/>
    <property type="match status" value="1"/>
</dbReference>
<evidence type="ECO:0000259" key="6">
    <source>
        <dbReference type="Pfam" id="PF02492"/>
    </source>
</evidence>
<name>A0AAD9MME9_PROWI</name>
<dbReference type="SUPFAM" id="SSF90002">
    <property type="entry name" value="Hypothetical protein YjiA, C-terminal domain"/>
    <property type="match status" value="1"/>
</dbReference>
<dbReference type="CDD" id="cd03112">
    <property type="entry name" value="CobW-like"/>
    <property type="match status" value="1"/>
</dbReference>
<dbReference type="GO" id="GO:0005737">
    <property type="term" value="C:cytoplasm"/>
    <property type="evidence" value="ECO:0007669"/>
    <property type="project" value="TreeGrafter"/>
</dbReference>
<protein>
    <submittedName>
        <fullName evidence="8">Uncharacterized protein</fullName>
    </submittedName>
</protein>